<dbReference type="InterPro" id="IPR011011">
    <property type="entry name" value="Znf_FYVE_PHD"/>
</dbReference>
<feature type="region of interest" description="Disordered" evidence="4">
    <location>
        <begin position="1"/>
        <end position="38"/>
    </location>
</feature>
<dbReference type="InParanoid" id="A0A6P7FNE7"/>
<keyword evidence="2" id="KW-0863">Zinc-finger</keyword>
<protein>
    <submittedName>
        <fullName evidence="5">Uncharacterized protein LOC114332139</fullName>
    </submittedName>
</protein>
<organism evidence="5">
    <name type="scientific">Diabrotica virgifera virgifera</name>
    <name type="common">western corn rootworm</name>
    <dbReference type="NCBI Taxonomy" id="50390"/>
    <lineage>
        <taxon>Eukaryota</taxon>
        <taxon>Metazoa</taxon>
        <taxon>Ecdysozoa</taxon>
        <taxon>Arthropoda</taxon>
        <taxon>Hexapoda</taxon>
        <taxon>Insecta</taxon>
        <taxon>Pterygota</taxon>
        <taxon>Neoptera</taxon>
        <taxon>Endopterygota</taxon>
        <taxon>Coleoptera</taxon>
        <taxon>Polyphaga</taxon>
        <taxon>Cucujiformia</taxon>
        <taxon>Chrysomeloidea</taxon>
        <taxon>Chrysomelidae</taxon>
        <taxon>Galerucinae</taxon>
        <taxon>Diabroticina</taxon>
        <taxon>Diabroticites</taxon>
        <taxon>Diabrotica</taxon>
    </lineage>
</organism>
<dbReference type="InterPro" id="IPR019786">
    <property type="entry name" value="Zinc_finger_PHD-type_CS"/>
</dbReference>
<dbReference type="PROSITE" id="PS01359">
    <property type="entry name" value="ZF_PHD_1"/>
    <property type="match status" value="1"/>
</dbReference>
<name>A0A6P7FNE7_DIAVI</name>
<feature type="compositionally biased region" description="Basic and acidic residues" evidence="4">
    <location>
        <begin position="19"/>
        <end position="35"/>
    </location>
</feature>
<evidence type="ECO:0000313" key="5">
    <source>
        <dbReference type="RefSeq" id="XP_028137676.1"/>
    </source>
</evidence>
<dbReference type="AlphaFoldDB" id="A0A6P7FNE7"/>
<dbReference type="GO" id="GO:0008270">
    <property type="term" value="F:zinc ion binding"/>
    <property type="evidence" value="ECO:0007669"/>
    <property type="project" value="UniProtKB-KW"/>
</dbReference>
<evidence type="ECO:0000256" key="3">
    <source>
        <dbReference type="ARBA" id="ARBA00022833"/>
    </source>
</evidence>
<sequence length="124" mass="14603">MLEAEAQRKNSNKKKAVKRQIDGDRIDGDRNEDKNQNTLVKSLKKLKRKVLSKTKSAKINIEDNENKSELNQMPEKDIFCPACNEQFVEPPDEDWIQCFQCKVWWHEACTYYSVGQFCCDFCYN</sequence>
<evidence type="ECO:0000256" key="2">
    <source>
        <dbReference type="ARBA" id="ARBA00022771"/>
    </source>
</evidence>
<keyword evidence="3" id="KW-0862">Zinc</keyword>
<evidence type="ECO:0000256" key="4">
    <source>
        <dbReference type="SAM" id="MobiDB-lite"/>
    </source>
</evidence>
<evidence type="ECO:0000256" key="1">
    <source>
        <dbReference type="ARBA" id="ARBA00022723"/>
    </source>
</evidence>
<dbReference type="CDD" id="cd15517">
    <property type="entry name" value="PHD_TCF19_like"/>
    <property type="match status" value="1"/>
</dbReference>
<accession>A0A6P7FNE7</accession>
<reference evidence="5" key="1">
    <citation type="submission" date="2025-08" db="UniProtKB">
        <authorList>
            <consortium name="RefSeq"/>
        </authorList>
    </citation>
    <scope>IDENTIFICATION</scope>
    <source>
        <tissue evidence="5">Whole insect</tissue>
    </source>
</reference>
<dbReference type="RefSeq" id="XP_028137676.1">
    <property type="nucleotide sequence ID" value="XM_028281875.1"/>
</dbReference>
<gene>
    <name evidence="5" type="primary">LOC114332139</name>
</gene>
<proteinExistence type="predicted"/>
<dbReference type="SUPFAM" id="SSF57903">
    <property type="entry name" value="FYVE/PHD zinc finger"/>
    <property type="match status" value="1"/>
</dbReference>
<keyword evidence="1" id="KW-0479">Metal-binding</keyword>